<dbReference type="Proteomes" id="UP000051621">
    <property type="component" value="Unassembled WGS sequence"/>
</dbReference>
<evidence type="ECO:0000313" key="1">
    <source>
        <dbReference type="EMBL" id="KRL01327.1"/>
    </source>
</evidence>
<proteinExistence type="predicted"/>
<gene>
    <name evidence="1" type="ORF">FC81_GL001470</name>
</gene>
<protein>
    <recommendedName>
        <fullName evidence="3">dUTPase</fullName>
    </recommendedName>
</protein>
<evidence type="ECO:0000313" key="2">
    <source>
        <dbReference type="Proteomes" id="UP000051621"/>
    </source>
</evidence>
<dbReference type="AlphaFoldDB" id="A0A0R1M047"/>
<dbReference type="EMBL" id="AZEF01000027">
    <property type="protein sequence ID" value="KRL01327.1"/>
    <property type="molecule type" value="Genomic_DNA"/>
</dbReference>
<organism evidence="1 2">
    <name type="scientific">Liquorilactobacillus capillatus DSM 19910</name>
    <dbReference type="NCBI Taxonomy" id="1423731"/>
    <lineage>
        <taxon>Bacteria</taxon>
        <taxon>Bacillati</taxon>
        <taxon>Bacillota</taxon>
        <taxon>Bacilli</taxon>
        <taxon>Lactobacillales</taxon>
        <taxon>Lactobacillaceae</taxon>
        <taxon>Liquorilactobacillus</taxon>
    </lineage>
</organism>
<keyword evidence="2" id="KW-1185">Reference proteome</keyword>
<reference evidence="1 2" key="1">
    <citation type="journal article" date="2015" name="Genome Announc.">
        <title>Expanding the biotechnology potential of lactobacilli through comparative genomics of 213 strains and associated genera.</title>
        <authorList>
            <person name="Sun Z."/>
            <person name="Harris H.M."/>
            <person name="McCann A."/>
            <person name="Guo C."/>
            <person name="Argimon S."/>
            <person name="Zhang W."/>
            <person name="Yang X."/>
            <person name="Jeffery I.B."/>
            <person name="Cooney J.C."/>
            <person name="Kagawa T.F."/>
            <person name="Liu W."/>
            <person name="Song Y."/>
            <person name="Salvetti E."/>
            <person name="Wrobel A."/>
            <person name="Rasinkangas P."/>
            <person name="Parkhill J."/>
            <person name="Rea M.C."/>
            <person name="O'Sullivan O."/>
            <person name="Ritari J."/>
            <person name="Douillard F.P."/>
            <person name="Paul Ross R."/>
            <person name="Yang R."/>
            <person name="Briner A.E."/>
            <person name="Felis G.E."/>
            <person name="de Vos W.M."/>
            <person name="Barrangou R."/>
            <person name="Klaenhammer T.R."/>
            <person name="Caufield P.W."/>
            <person name="Cui Y."/>
            <person name="Zhang H."/>
            <person name="O'Toole P.W."/>
        </authorList>
    </citation>
    <scope>NUCLEOTIDE SEQUENCE [LARGE SCALE GENOMIC DNA]</scope>
    <source>
        <strain evidence="1 2">DSM 19910</strain>
    </source>
</reference>
<evidence type="ECO:0008006" key="3">
    <source>
        <dbReference type="Google" id="ProtNLM"/>
    </source>
</evidence>
<dbReference type="STRING" id="1423731.FC81_GL001470"/>
<name>A0A0R1M047_9LACO</name>
<dbReference type="PATRIC" id="fig|1423731.3.peg.1509"/>
<accession>A0A0R1M047</accession>
<comment type="caution">
    <text evidence="1">The sequence shown here is derived from an EMBL/GenBank/DDBJ whole genome shotgun (WGS) entry which is preliminary data.</text>
</comment>
<sequence>MIDAARHYTGFSLATGLTEDDKIAALYLELNNTLAIMATAAAKKETRDELLTYYCDVLYAFCRVGNQRKWTYLMLLSDEQTIQLQQKWASQAVAKLFMILQQQLNKSFFERQNQPFLHAWHLLLKFGLVELEYTPSEIEERYFTKFTN</sequence>